<keyword evidence="14" id="KW-1185">Reference proteome</keyword>
<dbReference type="GO" id="GO:0004252">
    <property type="term" value="F:serine-type endopeptidase activity"/>
    <property type="evidence" value="ECO:0007669"/>
    <property type="project" value="InterPro"/>
</dbReference>
<feature type="active site" evidence="11">
    <location>
        <position position="39"/>
    </location>
</feature>
<evidence type="ECO:0000256" key="10">
    <source>
        <dbReference type="ARBA" id="ARBA00023136"/>
    </source>
</evidence>
<comment type="subcellular location">
    <subcellularLocation>
        <location evidence="1">Mitochondrion inner membrane</location>
        <topology evidence="1">Single-pass membrane protein</topology>
    </subcellularLocation>
</comment>
<dbReference type="Pfam" id="PF10502">
    <property type="entry name" value="Peptidase_S26"/>
    <property type="match status" value="2"/>
</dbReference>
<evidence type="ECO:0000313" key="13">
    <source>
        <dbReference type="EMBL" id="CAI0424228.1"/>
    </source>
</evidence>
<feature type="domain" description="Peptidase S26" evidence="12">
    <location>
        <begin position="107"/>
        <end position="147"/>
    </location>
</feature>
<reference evidence="13" key="1">
    <citation type="submission" date="2022-08" db="EMBL/GenBank/DDBJ databases">
        <authorList>
            <person name="Gutierrez-Valencia J."/>
        </authorList>
    </citation>
    <scope>NUCLEOTIDE SEQUENCE</scope>
</reference>
<evidence type="ECO:0000256" key="8">
    <source>
        <dbReference type="ARBA" id="ARBA00022989"/>
    </source>
</evidence>
<organism evidence="13 14">
    <name type="scientific">Linum tenue</name>
    <dbReference type="NCBI Taxonomy" id="586396"/>
    <lineage>
        <taxon>Eukaryota</taxon>
        <taxon>Viridiplantae</taxon>
        <taxon>Streptophyta</taxon>
        <taxon>Embryophyta</taxon>
        <taxon>Tracheophyta</taxon>
        <taxon>Spermatophyta</taxon>
        <taxon>Magnoliopsida</taxon>
        <taxon>eudicotyledons</taxon>
        <taxon>Gunneridae</taxon>
        <taxon>Pentapetalae</taxon>
        <taxon>rosids</taxon>
        <taxon>fabids</taxon>
        <taxon>Malpighiales</taxon>
        <taxon>Linaceae</taxon>
        <taxon>Linum</taxon>
    </lineage>
</organism>
<dbReference type="Proteomes" id="UP001154282">
    <property type="component" value="Unassembled WGS sequence"/>
</dbReference>
<accession>A0AAV0KTP1</accession>
<keyword evidence="10" id="KW-0472">Membrane</keyword>
<evidence type="ECO:0000313" key="14">
    <source>
        <dbReference type="Proteomes" id="UP001154282"/>
    </source>
</evidence>
<feature type="active site" evidence="11">
    <location>
        <position position="88"/>
    </location>
</feature>
<comment type="similarity">
    <text evidence="2">Belongs to the peptidase S26 family. IMP2 subfamily.</text>
</comment>
<dbReference type="EMBL" id="CAMGYJ010000005">
    <property type="protein sequence ID" value="CAI0424228.1"/>
    <property type="molecule type" value="Genomic_DNA"/>
</dbReference>
<dbReference type="GO" id="GO:0006465">
    <property type="term" value="P:signal peptide processing"/>
    <property type="evidence" value="ECO:0007669"/>
    <property type="project" value="InterPro"/>
</dbReference>
<dbReference type="PRINTS" id="PR00727">
    <property type="entry name" value="LEADERPTASE"/>
</dbReference>
<dbReference type="FunFam" id="2.10.109.10:FF:000005">
    <property type="entry name" value="Mitochondrial inner membrane protease subunit"/>
    <property type="match status" value="1"/>
</dbReference>
<keyword evidence="9" id="KW-0496">Mitochondrion</keyword>
<dbReference type="AlphaFoldDB" id="A0AAV0KTP1"/>
<evidence type="ECO:0000256" key="2">
    <source>
        <dbReference type="ARBA" id="ARBA00007066"/>
    </source>
</evidence>
<dbReference type="InterPro" id="IPR000223">
    <property type="entry name" value="Pept_S26A_signal_pept_1"/>
</dbReference>
<keyword evidence="8" id="KW-1133">Transmembrane helix</keyword>
<dbReference type="InterPro" id="IPR037730">
    <property type="entry name" value="IMP2"/>
</dbReference>
<dbReference type="SUPFAM" id="SSF51306">
    <property type="entry name" value="LexA/Signal peptidase"/>
    <property type="match status" value="1"/>
</dbReference>
<dbReference type="CDD" id="cd06530">
    <property type="entry name" value="S26_SPase_I"/>
    <property type="match status" value="1"/>
</dbReference>
<keyword evidence="5" id="KW-0812">Transmembrane</keyword>
<dbReference type="GO" id="GO:0006627">
    <property type="term" value="P:protein processing involved in protein targeting to mitochondrion"/>
    <property type="evidence" value="ECO:0007669"/>
    <property type="project" value="InterPro"/>
</dbReference>
<evidence type="ECO:0000256" key="4">
    <source>
        <dbReference type="ARBA" id="ARBA00022670"/>
    </source>
</evidence>
<evidence type="ECO:0000256" key="7">
    <source>
        <dbReference type="ARBA" id="ARBA00022801"/>
    </source>
</evidence>
<keyword evidence="4" id="KW-0645">Protease</keyword>
<dbReference type="InterPro" id="IPR036286">
    <property type="entry name" value="LexA/Signal_pep-like_sf"/>
</dbReference>
<evidence type="ECO:0000256" key="5">
    <source>
        <dbReference type="ARBA" id="ARBA00022692"/>
    </source>
</evidence>
<sequence length="167" mass="18623">MAAAREVLVSAAKKFFVLGLIGVPITDRFASVVPVRGRSMSPTFNPETNPLFDDRVMVEKLCLRRYNFSRGDVVVFRSPVDHKEKLVKRIIGLPGDWVGTPHTYDVVKVPEGHCWVEGDNEIPSMDSRSFGPIPLGLASGRVVRIVWPPQRMGEVERKVPEGRLCPS</sequence>
<dbReference type="Gene3D" id="2.10.109.10">
    <property type="entry name" value="Umud Fragment, subunit A"/>
    <property type="match status" value="1"/>
</dbReference>
<dbReference type="NCBIfam" id="TIGR02227">
    <property type="entry name" value="sigpep_I_bact"/>
    <property type="match status" value="1"/>
</dbReference>
<name>A0AAV0KTP1_9ROSI</name>
<keyword evidence="7" id="KW-0378">Hydrolase</keyword>
<evidence type="ECO:0000256" key="3">
    <source>
        <dbReference type="ARBA" id="ARBA00013650"/>
    </source>
</evidence>
<dbReference type="InterPro" id="IPR019533">
    <property type="entry name" value="Peptidase_S26"/>
</dbReference>
<evidence type="ECO:0000256" key="9">
    <source>
        <dbReference type="ARBA" id="ARBA00023128"/>
    </source>
</evidence>
<dbReference type="PANTHER" id="PTHR46041">
    <property type="entry name" value="MITOCHONDRIAL INNER MEMBRANE PROTEASE SUBUNIT 2"/>
    <property type="match status" value="1"/>
</dbReference>
<evidence type="ECO:0000256" key="11">
    <source>
        <dbReference type="PIRSR" id="PIRSR600223-1"/>
    </source>
</evidence>
<proteinExistence type="inferred from homology"/>
<comment type="caution">
    <text evidence="13">The sequence shown here is derived from an EMBL/GenBank/DDBJ whole genome shotgun (WGS) entry which is preliminary data.</text>
</comment>
<gene>
    <name evidence="13" type="ORF">LITE_LOCUS19856</name>
</gene>
<feature type="domain" description="Peptidase S26" evidence="12">
    <location>
        <begin position="11"/>
        <end position="98"/>
    </location>
</feature>
<dbReference type="GO" id="GO:0042720">
    <property type="term" value="C:mitochondrial inner membrane peptidase complex"/>
    <property type="evidence" value="ECO:0007669"/>
    <property type="project" value="InterPro"/>
</dbReference>
<evidence type="ECO:0000256" key="6">
    <source>
        <dbReference type="ARBA" id="ARBA00022792"/>
    </source>
</evidence>
<evidence type="ECO:0000259" key="12">
    <source>
        <dbReference type="Pfam" id="PF10502"/>
    </source>
</evidence>
<dbReference type="PANTHER" id="PTHR46041:SF2">
    <property type="entry name" value="MITOCHONDRIAL INNER MEMBRANE PROTEASE SUBUNIT 2"/>
    <property type="match status" value="1"/>
</dbReference>
<keyword evidence="6" id="KW-0999">Mitochondrion inner membrane</keyword>
<protein>
    <recommendedName>
        <fullName evidence="3">Mitochondrial inner membrane protease subunit 2</fullName>
    </recommendedName>
</protein>
<evidence type="ECO:0000256" key="1">
    <source>
        <dbReference type="ARBA" id="ARBA00004434"/>
    </source>
</evidence>